<feature type="region of interest" description="Disordered" evidence="1">
    <location>
        <begin position="1"/>
        <end position="31"/>
    </location>
</feature>
<reference evidence="2 3" key="1">
    <citation type="journal article" date="2012" name="Genome Biol.">
        <title>The genome of the polar eukaryotic microalga coccomyxa subellipsoidea reveals traits of cold adaptation.</title>
        <authorList>
            <person name="Blanc G."/>
            <person name="Agarkova I."/>
            <person name="Grimwood J."/>
            <person name="Kuo A."/>
            <person name="Brueggeman A."/>
            <person name="Dunigan D."/>
            <person name="Gurnon J."/>
            <person name="Ladunga I."/>
            <person name="Lindquist E."/>
            <person name="Lucas S."/>
            <person name="Pangilinan J."/>
            <person name="Proschold T."/>
            <person name="Salamov A."/>
            <person name="Schmutz J."/>
            <person name="Weeks D."/>
            <person name="Yamada T."/>
            <person name="Claverie J.M."/>
            <person name="Grigoriev I."/>
            <person name="Van Etten J."/>
            <person name="Lomsadze A."/>
            <person name="Borodovsky M."/>
        </authorList>
    </citation>
    <scope>NUCLEOTIDE SEQUENCE [LARGE SCALE GENOMIC DNA]</scope>
    <source>
        <strain evidence="2 3">C-169</strain>
    </source>
</reference>
<keyword evidence="3" id="KW-1185">Reference proteome</keyword>
<sequence>MLSIPKSISEDQTEKVATSQPGDQVAAYLPPPSTTAKATIKELMTLLDDSDLAEVAAFVRQAHEEKLSVPEIAAANKRLQDCAADLAQRLELPSQLVEYLAGLRVTDIGGTDLNFRAYISHMSPEYALNPGYDKIACKWLLVDLPCEGNEGRAKRSVRAAVYKDDWDKHGQHMENETLLVHDAGQ</sequence>
<dbReference type="GeneID" id="17044996"/>
<dbReference type="EMBL" id="AGSI01000002">
    <property type="protein sequence ID" value="EIE26987.1"/>
    <property type="molecule type" value="Genomic_DNA"/>
</dbReference>
<dbReference type="KEGG" id="csl:COCSUDRAFT_59481"/>
<evidence type="ECO:0000313" key="2">
    <source>
        <dbReference type="EMBL" id="EIE26987.1"/>
    </source>
</evidence>
<protein>
    <submittedName>
        <fullName evidence="2">Uncharacterized protein</fullName>
    </submittedName>
</protein>
<evidence type="ECO:0000313" key="3">
    <source>
        <dbReference type="Proteomes" id="UP000007264"/>
    </source>
</evidence>
<evidence type="ECO:0000256" key="1">
    <source>
        <dbReference type="SAM" id="MobiDB-lite"/>
    </source>
</evidence>
<dbReference type="RefSeq" id="XP_005651531.1">
    <property type="nucleotide sequence ID" value="XM_005651474.1"/>
</dbReference>
<proteinExistence type="predicted"/>
<dbReference type="AlphaFoldDB" id="I0Z8L8"/>
<gene>
    <name evidence="2" type="ORF">COCSUDRAFT_59481</name>
</gene>
<name>I0Z8L8_COCSC</name>
<organism evidence="2 3">
    <name type="scientific">Coccomyxa subellipsoidea (strain C-169)</name>
    <name type="common">Green microalga</name>
    <dbReference type="NCBI Taxonomy" id="574566"/>
    <lineage>
        <taxon>Eukaryota</taxon>
        <taxon>Viridiplantae</taxon>
        <taxon>Chlorophyta</taxon>
        <taxon>core chlorophytes</taxon>
        <taxon>Trebouxiophyceae</taxon>
        <taxon>Trebouxiophyceae incertae sedis</taxon>
        <taxon>Coccomyxaceae</taxon>
        <taxon>Coccomyxa</taxon>
        <taxon>Coccomyxa subellipsoidea</taxon>
    </lineage>
</organism>
<comment type="caution">
    <text evidence="2">The sequence shown here is derived from an EMBL/GenBank/DDBJ whole genome shotgun (WGS) entry which is preliminary data.</text>
</comment>
<accession>I0Z8L8</accession>
<dbReference type="Proteomes" id="UP000007264">
    <property type="component" value="Unassembled WGS sequence"/>
</dbReference>